<dbReference type="AlphaFoldDB" id="D8MJM1"/>
<keyword evidence="1" id="KW-1133">Transmembrane helix</keyword>
<proteinExistence type="predicted"/>
<keyword evidence="1" id="KW-0812">Transmembrane</keyword>
<evidence type="ECO:0000313" key="2">
    <source>
        <dbReference type="EMBL" id="CAX53469.1"/>
    </source>
</evidence>
<gene>
    <name evidence="2" type="ordered locus">EbC_pEb17200160</name>
</gene>
<dbReference type="HOGENOM" id="CLU_2600666_0_0_6"/>
<feature type="transmembrane region" description="Helical" evidence="1">
    <location>
        <begin position="53"/>
        <end position="73"/>
    </location>
</feature>
<name>D8MJM1_ERWBE</name>
<dbReference type="KEGG" id="ebi:EbC_pEb17200160"/>
<sequence>MMKKWSLHVLAFIALLIVMNYAVAWVVRLTAPNFTETLAGWFNSSGVEDTADLLIDFTFLTALLLTVIIMGLLRLRRGR</sequence>
<dbReference type="EMBL" id="FP236830">
    <property type="protein sequence ID" value="CAX53469.1"/>
    <property type="molecule type" value="Genomic_DNA"/>
</dbReference>
<organism evidence="3">
    <name type="scientific">Erwinia billingiae (strain Eb661)</name>
    <dbReference type="NCBI Taxonomy" id="634500"/>
    <lineage>
        <taxon>Bacteria</taxon>
        <taxon>Pseudomonadati</taxon>
        <taxon>Pseudomonadota</taxon>
        <taxon>Gammaproteobacteria</taxon>
        <taxon>Enterobacterales</taxon>
        <taxon>Erwiniaceae</taxon>
        <taxon>Erwinia</taxon>
    </lineage>
</organism>
<keyword evidence="3" id="KW-1185">Reference proteome</keyword>
<dbReference type="RefSeq" id="WP_013199836.1">
    <property type="nucleotide sequence ID" value="NC_014305.1"/>
</dbReference>
<evidence type="ECO:0000256" key="1">
    <source>
        <dbReference type="SAM" id="Phobius"/>
    </source>
</evidence>
<geneLocation type="plasmid" evidence="2 3">
    <name>pEB170</name>
</geneLocation>
<keyword evidence="1" id="KW-0472">Membrane</keyword>
<dbReference type="GeneID" id="90509834"/>
<evidence type="ECO:0000313" key="3">
    <source>
        <dbReference type="Proteomes" id="UP000008793"/>
    </source>
</evidence>
<keyword evidence="2" id="KW-0614">Plasmid</keyword>
<protein>
    <submittedName>
        <fullName evidence="2">Uncharacterized protein</fullName>
    </submittedName>
</protein>
<accession>D8MJM1</accession>
<dbReference type="Proteomes" id="UP000008793">
    <property type="component" value="Plasmid pEB170"/>
</dbReference>
<reference evidence="2 3" key="1">
    <citation type="journal article" date="2010" name="BMC Genomics">
        <title>Genome comparison of the epiphytic bacteria Erwinia billingiae and E. tasmaniensis with the pear pathogen E. pyrifoliae.</title>
        <authorList>
            <person name="Kube M."/>
            <person name="Migdoll A.M."/>
            <person name="Gehring I."/>
            <person name="Heitmann K."/>
            <person name="Mayer Y."/>
            <person name="Kuhl H."/>
            <person name="Knaust F."/>
            <person name="Geider K."/>
            <person name="Reinhardt R."/>
        </authorList>
    </citation>
    <scope>NUCLEOTIDE SEQUENCE [LARGE SCALE GENOMIC DNA]</scope>
    <source>
        <strain evidence="2 3">Eb661</strain>
        <plasmid evidence="2">pEB170</plasmid>
    </source>
</reference>